<proteinExistence type="predicted"/>
<dbReference type="EMBL" id="RRCN01000002">
    <property type="protein sequence ID" value="RRJ54663.1"/>
    <property type="molecule type" value="Genomic_DNA"/>
</dbReference>
<keyword evidence="2" id="KW-1185">Reference proteome</keyword>
<accession>A0A3P3TE00</accession>
<comment type="caution">
    <text evidence="1">The sequence shown here is derived from an EMBL/GenBank/DDBJ whole genome shotgun (WGS) entry which is preliminary data.</text>
</comment>
<sequence>MASTRGDVEVCLLVFENFEETPNMGDKDSRLINCPHCDRNGSVYEWNATTIHAKTDSDSSGGVTRIHEAEPEDEFHCPYCFEVSTFVDLKIFKE</sequence>
<dbReference type="Proteomes" id="UP000267017">
    <property type="component" value="Unassembled WGS sequence"/>
</dbReference>
<evidence type="ECO:0000313" key="1">
    <source>
        <dbReference type="EMBL" id="RRJ54663.1"/>
    </source>
</evidence>
<dbReference type="RefSeq" id="WP_128635750.1">
    <property type="nucleotide sequence ID" value="NZ_RRCN01000002.1"/>
</dbReference>
<gene>
    <name evidence="1" type="ORF">EHV15_34260</name>
</gene>
<name>A0A3P3TE00_9BACL</name>
<reference evidence="1 2" key="1">
    <citation type="submission" date="2018-11" db="EMBL/GenBank/DDBJ databases">
        <title>Genome sequencing of Paenibacillus sp. KCOM 3021 (= ChDC PVNT-B20).</title>
        <authorList>
            <person name="Kook J.-K."/>
            <person name="Park S.-N."/>
            <person name="Lim Y.K."/>
        </authorList>
    </citation>
    <scope>NUCLEOTIDE SEQUENCE [LARGE SCALE GENOMIC DNA]</scope>
    <source>
        <strain evidence="1 2">KCOM 3021</strain>
    </source>
</reference>
<organism evidence="1 2">
    <name type="scientific">Paenibacillus oralis</name>
    <dbReference type="NCBI Taxonomy" id="2490856"/>
    <lineage>
        <taxon>Bacteria</taxon>
        <taxon>Bacillati</taxon>
        <taxon>Bacillota</taxon>
        <taxon>Bacilli</taxon>
        <taxon>Bacillales</taxon>
        <taxon>Paenibacillaceae</taxon>
        <taxon>Paenibacillus</taxon>
    </lineage>
</organism>
<evidence type="ECO:0000313" key="2">
    <source>
        <dbReference type="Proteomes" id="UP000267017"/>
    </source>
</evidence>
<dbReference type="AlphaFoldDB" id="A0A3P3TE00"/>
<protein>
    <submittedName>
        <fullName evidence="1">Uncharacterized protein</fullName>
    </submittedName>
</protein>
<dbReference type="OrthoDB" id="2926828at2"/>